<name>A0ABN8GVB1_9BACL</name>
<dbReference type="InterPro" id="IPR003439">
    <property type="entry name" value="ABC_transporter-like_ATP-bd"/>
</dbReference>
<keyword evidence="3" id="KW-0547">Nucleotide-binding</keyword>
<dbReference type="PANTHER" id="PTHR43394:SF1">
    <property type="entry name" value="ATP-BINDING CASSETTE SUB-FAMILY B MEMBER 10, MITOCHONDRIAL"/>
    <property type="match status" value="1"/>
</dbReference>
<keyword evidence="10" id="KW-0378">Hydrolase</keyword>
<feature type="transmembrane region" description="Helical" evidence="7">
    <location>
        <begin position="143"/>
        <end position="160"/>
    </location>
</feature>
<evidence type="ECO:0000256" key="3">
    <source>
        <dbReference type="ARBA" id="ARBA00022741"/>
    </source>
</evidence>
<feature type="transmembrane region" description="Helical" evidence="7">
    <location>
        <begin position="21"/>
        <end position="40"/>
    </location>
</feature>
<keyword evidence="6 7" id="KW-0472">Membrane</keyword>
<keyword evidence="11" id="KW-1185">Reference proteome</keyword>
<dbReference type="RefSeq" id="WP_236345015.1">
    <property type="nucleotide sequence ID" value="NZ_CAKMMF010000032.1"/>
</dbReference>
<dbReference type="SUPFAM" id="SSF52540">
    <property type="entry name" value="P-loop containing nucleoside triphosphate hydrolases"/>
    <property type="match status" value="1"/>
</dbReference>
<keyword evidence="4 10" id="KW-0067">ATP-binding</keyword>
<dbReference type="EC" id="3.6.3.-" evidence="10"/>
<dbReference type="PROSITE" id="PS00211">
    <property type="entry name" value="ABC_TRANSPORTER_1"/>
    <property type="match status" value="1"/>
</dbReference>
<proteinExistence type="predicted"/>
<dbReference type="Gene3D" id="1.20.1560.10">
    <property type="entry name" value="ABC transporter type 1, transmembrane domain"/>
    <property type="match status" value="1"/>
</dbReference>
<protein>
    <submittedName>
        <fullName evidence="10">Multidrug export ATP-binding/permease protein</fullName>
        <ecNumber evidence="10">3.6.3.-</ecNumber>
    </submittedName>
</protein>
<dbReference type="EMBL" id="CAKMMF010000032">
    <property type="protein sequence ID" value="CAH1219279.1"/>
    <property type="molecule type" value="Genomic_DNA"/>
</dbReference>
<feature type="domain" description="ABC transporter" evidence="8">
    <location>
        <begin position="344"/>
        <end position="577"/>
    </location>
</feature>
<dbReference type="PANTHER" id="PTHR43394">
    <property type="entry name" value="ATP-DEPENDENT PERMEASE MDL1, MITOCHONDRIAL"/>
    <property type="match status" value="1"/>
</dbReference>
<dbReference type="SMART" id="SM00382">
    <property type="entry name" value="AAA"/>
    <property type="match status" value="1"/>
</dbReference>
<sequence>MKDKATSFKYIAMLFKWNSKFKYLYFILILMVIISSILGVCYSEGLKQLVNGANIKREQLLIRGAFILFSVFILQFVIQYFFIFVKQKLNNLTVLNLQEIVVNHILHSKIHSPQDLQTGDVAYRTLDLTESAQTTFNNKSFEFFNNILSVLFIAIYLSFINMELTLGSIVIGFVFPLFAKLIVSKQVRLSYDKKQEYDSRLVSFSQESFENTEIIQTHAMNTVLENKFNKILENRLKITKRILIFQSINARISTIVKIIGLLFIFGYGGLLAYNQSIDIGSLIVFSIAFLNTILPLANLSSIWFDLQKAISDLVRLESILNTSIKEDDEEAILANSDDEALDRIEFHNVSFQHHDIPILSGLNLIIDSGSFVALVGPSGSGKSTILKLLLRLYEPSNGEIHMNGKPLSKMSTQEIRKKAAYIPQNPELFSGTIKDNIRYGNLKASDDEIVEAAKLANIHDFIETLTGGYDSHVAEEGSTLSGGQKQRICIARAILSNSAVLLYDEPTSSLDPSNDEHIWRTILHLSQKKTSIIISHNISNLKHVDHIIYIDNGLIIEQGSHEDLLKLGGAYSSLYRLEIMNRKENGT</sequence>
<feature type="domain" description="ABC transmembrane type-1" evidence="9">
    <location>
        <begin position="26"/>
        <end position="308"/>
    </location>
</feature>
<dbReference type="CDD" id="cd07346">
    <property type="entry name" value="ABC_6TM_exporters"/>
    <property type="match status" value="1"/>
</dbReference>
<dbReference type="Proteomes" id="UP000838686">
    <property type="component" value="Unassembled WGS sequence"/>
</dbReference>
<evidence type="ECO:0000256" key="4">
    <source>
        <dbReference type="ARBA" id="ARBA00022840"/>
    </source>
</evidence>
<dbReference type="SUPFAM" id="SSF90123">
    <property type="entry name" value="ABC transporter transmembrane region"/>
    <property type="match status" value="1"/>
</dbReference>
<evidence type="ECO:0000256" key="7">
    <source>
        <dbReference type="SAM" id="Phobius"/>
    </source>
</evidence>
<dbReference type="InterPro" id="IPR027417">
    <property type="entry name" value="P-loop_NTPase"/>
</dbReference>
<keyword evidence="2 7" id="KW-0812">Transmembrane</keyword>
<feature type="transmembrane region" description="Helical" evidence="7">
    <location>
        <begin position="279"/>
        <end position="299"/>
    </location>
</feature>
<feature type="transmembrane region" description="Helical" evidence="7">
    <location>
        <begin position="254"/>
        <end position="273"/>
    </location>
</feature>
<accession>A0ABN8GVB1</accession>
<dbReference type="InterPro" id="IPR017871">
    <property type="entry name" value="ABC_transporter-like_CS"/>
</dbReference>
<organism evidence="10 11">
    <name type="scientific">Paenibacillus plantiphilus</name>
    <dbReference type="NCBI Taxonomy" id="2905650"/>
    <lineage>
        <taxon>Bacteria</taxon>
        <taxon>Bacillati</taxon>
        <taxon>Bacillota</taxon>
        <taxon>Bacilli</taxon>
        <taxon>Bacillales</taxon>
        <taxon>Paenibacillaceae</taxon>
        <taxon>Paenibacillus</taxon>
    </lineage>
</organism>
<dbReference type="InterPro" id="IPR036640">
    <property type="entry name" value="ABC1_TM_sf"/>
</dbReference>
<keyword evidence="5 7" id="KW-1133">Transmembrane helix</keyword>
<evidence type="ECO:0000313" key="11">
    <source>
        <dbReference type="Proteomes" id="UP000838686"/>
    </source>
</evidence>
<dbReference type="GO" id="GO:0016787">
    <property type="term" value="F:hydrolase activity"/>
    <property type="evidence" value="ECO:0007669"/>
    <property type="project" value="UniProtKB-KW"/>
</dbReference>
<dbReference type="PROSITE" id="PS50893">
    <property type="entry name" value="ABC_TRANSPORTER_2"/>
    <property type="match status" value="1"/>
</dbReference>
<evidence type="ECO:0000259" key="8">
    <source>
        <dbReference type="PROSITE" id="PS50893"/>
    </source>
</evidence>
<dbReference type="InterPro" id="IPR011527">
    <property type="entry name" value="ABC1_TM_dom"/>
</dbReference>
<dbReference type="Gene3D" id="3.40.50.300">
    <property type="entry name" value="P-loop containing nucleotide triphosphate hydrolases"/>
    <property type="match status" value="1"/>
</dbReference>
<feature type="transmembrane region" description="Helical" evidence="7">
    <location>
        <begin position="166"/>
        <end position="183"/>
    </location>
</feature>
<evidence type="ECO:0000256" key="1">
    <source>
        <dbReference type="ARBA" id="ARBA00004651"/>
    </source>
</evidence>
<dbReference type="InterPro" id="IPR003593">
    <property type="entry name" value="AAA+_ATPase"/>
</dbReference>
<reference evidence="10" key="1">
    <citation type="submission" date="2022-01" db="EMBL/GenBank/DDBJ databases">
        <authorList>
            <person name="Criscuolo A."/>
        </authorList>
    </citation>
    <scope>NUCLEOTIDE SEQUENCE</scope>
    <source>
        <strain evidence="10">CIP111893</strain>
    </source>
</reference>
<evidence type="ECO:0000256" key="2">
    <source>
        <dbReference type="ARBA" id="ARBA00022692"/>
    </source>
</evidence>
<gene>
    <name evidence="10" type="ORF">PAECIP111893_04535</name>
</gene>
<evidence type="ECO:0000313" key="10">
    <source>
        <dbReference type="EMBL" id="CAH1219279.1"/>
    </source>
</evidence>
<dbReference type="Pfam" id="PF00664">
    <property type="entry name" value="ABC_membrane"/>
    <property type="match status" value="1"/>
</dbReference>
<dbReference type="Pfam" id="PF00005">
    <property type="entry name" value="ABC_tran"/>
    <property type="match status" value="1"/>
</dbReference>
<evidence type="ECO:0000256" key="5">
    <source>
        <dbReference type="ARBA" id="ARBA00022989"/>
    </source>
</evidence>
<feature type="transmembrane region" description="Helical" evidence="7">
    <location>
        <begin position="60"/>
        <end position="83"/>
    </location>
</feature>
<dbReference type="InterPro" id="IPR039421">
    <property type="entry name" value="Type_1_exporter"/>
</dbReference>
<dbReference type="GO" id="GO:0005524">
    <property type="term" value="F:ATP binding"/>
    <property type="evidence" value="ECO:0007669"/>
    <property type="project" value="UniProtKB-KW"/>
</dbReference>
<dbReference type="PROSITE" id="PS50929">
    <property type="entry name" value="ABC_TM1F"/>
    <property type="match status" value="1"/>
</dbReference>
<evidence type="ECO:0000256" key="6">
    <source>
        <dbReference type="ARBA" id="ARBA00023136"/>
    </source>
</evidence>
<evidence type="ECO:0000259" key="9">
    <source>
        <dbReference type="PROSITE" id="PS50929"/>
    </source>
</evidence>
<comment type="subcellular location">
    <subcellularLocation>
        <location evidence="1">Cell membrane</location>
        <topology evidence="1">Multi-pass membrane protein</topology>
    </subcellularLocation>
</comment>
<comment type="caution">
    <text evidence="10">The sequence shown here is derived from an EMBL/GenBank/DDBJ whole genome shotgun (WGS) entry which is preliminary data.</text>
</comment>